<dbReference type="PROSITE" id="PS50086">
    <property type="entry name" value="TBC_RABGAP"/>
    <property type="match status" value="1"/>
</dbReference>
<evidence type="ECO:0000259" key="2">
    <source>
        <dbReference type="PROSITE" id="PS50086"/>
    </source>
</evidence>
<evidence type="ECO:0000256" key="1">
    <source>
        <dbReference type="ARBA" id="ARBA00022468"/>
    </source>
</evidence>
<reference evidence="3 4" key="1">
    <citation type="submission" date="2019-04" db="EMBL/GenBank/DDBJ databases">
        <title>Annotation for the trematode Fasciola gigantica.</title>
        <authorList>
            <person name="Choi Y.-J."/>
        </authorList>
    </citation>
    <scope>NUCLEOTIDE SEQUENCE [LARGE SCALE GENOMIC DNA]</scope>
    <source>
        <strain evidence="3">Uganda_cow_1</strain>
    </source>
</reference>
<keyword evidence="1" id="KW-0343">GTPase activation</keyword>
<dbReference type="SUPFAM" id="SSF47923">
    <property type="entry name" value="Ypt/Rab-GAP domain of gyp1p"/>
    <property type="match status" value="2"/>
</dbReference>
<comment type="caution">
    <text evidence="3">The sequence shown here is derived from an EMBL/GenBank/DDBJ whole genome shotgun (WGS) entry which is preliminary data.</text>
</comment>
<keyword evidence="4" id="KW-1185">Reference proteome</keyword>
<dbReference type="InterPro" id="IPR000195">
    <property type="entry name" value="Rab-GAP-TBC_dom"/>
</dbReference>
<dbReference type="SMART" id="SM00164">
    <property type="entry name" value="TBC"/>
    <property type="match status" value="1"/>
</dbReference>
<dbReference type="STRING" id="46835.A0A504YDP5"/>
<dbReference type="GO" id="GO:0005096">
    <property type="term" value="F:GTPase activator activity"/>
    <property type="evidence" value="ECO:0007669"/>
    <property type="project" value="UniProtKB-KW"/>
</dbReference>
<dbReference type="Pfam" id="PF00566">
    <property type="entry name" value="RabGAP-TBC"/>
    <property type="match status" value="1"/>
</dbReference>
<dbReference type="OrthoDB" id="10264062at2759"/>
<dbReference type="PANTHER" id="PTHR22957:SF645">
    <property type="entry name" value="LD27216P"/>
    <property type="match status" value="1"/>
</dbReference>
<protein>
    <submittedName>
        <fullName evidence="3">TBC1 domain family member 15</fullName>
    </submittedName>
</protein>
<organism evidence="3 4">
    <name type="scientific">Fasciola gigantica</name>
    <name type="common">Giant liver fluke</name>
    <dbReference type="NCBI Taxonomy" id="46835"/>
    <lineage>
        <taxon>Eukaryota</taxon>
        <taxon>Metazoa</taxon>
        <taxon>Spiralia</taxon>
        <taxon>Lophotrochozoa</taxon>
        <taxon>Platyhelminthes</taxon>
        <taxon>Trematoda</taxon>
        <taxon>Digenea</taxon>
        <taxon>Plagiorchiida</taxon>
        <taxon>Echinostomata</taxon>
        <taxon>Echinostomatoidea</taxon>
        <taxon>Fasciolidae</taxon>
        <taxon>Fasciola</taxon>
    </lineage>
</organism>
<feature type="domain" description="Rab-GAP TBC" evidence="2">
    <location>
        <begin position="292"/>
        <end position="502"/>
    </location>
</feature>
<dbReference type="EMBL" id="SUNJ01015332">
    <property type="protein sequence ID" value="TPP55817.1"/>
    <property type="molecule type" value="Genomic_DNA"/>
</dbReference>
<accession>A0A504YDP5</accession>
<name>A0A504YDP5_FASGI</name>
<dbReference type="Gene3D" id="1.10.472.80">
    <property type="entry name" value="Ypt/Rab-GAP domain of gyp1p, domain 3"/>
    <property type="match status" value="1"/>
</dbReference>
<dbReference type="PANTHER" id="PTHR22957">
    <property type="entry name" value="TBC1 DOMAIN FAMILY MEMBER GTPASE-ACTIVATING PROTEIN"/>
    <property type="match status" value="1"/>
</dbReference>
<dbReference type="InterPro" id="IPR035969">
    <property type="entry name" value="Rab-GAP_TBC_sf"/>
</dbReference>
<dbReference type="Proteomes" id="UP000316759">
    <property type="component" value="Unassembled WGS sequence"/>
</dbReference>
<evidence type="ECO:0000313" key="3">
    <source>
        <dbReference type="EMBL" id="TPP55817.1"/>
    </source>
</evidence>
<evidence type="ECO:0000313" key="4">
    <source>
        <dbReference type="Proteomes" id="UP000316759"/>
    </source>
</evidence>
<proteinExistence type="predicted"/>
<gene>
    <name evidence="3" type="ORF">FGIG_01072</name>
</gene>
<dbReference type="AlphaFoldDB" id="A0A504YDP5"/>
<sequence length="631" mass="73045">MNTAGSPILRQWKNVFVTEFLESQGYQEIDLKGTLFLTELDAKVQINWLPDPDQDDAIQEGLKKGYEINVSDLKSLTRRLLPGSRYRAVNLMLDNGKSYGPFQFRLGGATDFIQRLGEVVDLIRSNEDGTLYHIRMRPPLPFASMYQLPTSLRNTRYQLASEVNLPGGSAFIEMGASIRRKVWDPVNAFVEGIINSNVVPGEPIDGQINGNYSSPYFSARDQFQARRSERVLTTEDAGFSIVHVRPNAIPLPPIVPVQRSEPLSLDQWKRYLDPSGRVTCVENLRQIIFHGGIESSLRPVVWKYLLGYYLWDNTAAENEKRRIEKHREYHMLKKFWKEMSIERLDRFSLFRDRKCFIEKDVPRTDRRCDFYRDDSDRNLTRLYDILLTYAVYNMDFGYFQGMNDLLALILYVIQSEEESFWCFVGLMERLESNFDGNLNAVRQQFYQLFELLEVLNPTFSDYLEAANAKEMPFCFRWLLIQFKREFSYTDVMVLWEAIWSEHLTKNFHIFFAAAILLMHSELIMEQKLDANSILKLVNDMSNKIPLEPVLIAATQYVEQLNKILPDLPKAVQDLINGPSLATSQHTLRRKSGVDPEDVSSRLDYTSELLNEELEDLMGTEATDSSLMVPIP</sequence>
<dbReference type="Gene3D" id="1.10.8.270">
    <property type="entry name" value="putative rabgap domain of human tbc1 domain family member 14 like domains"/>
    <property type="match status" value="1"/>
</dbReference>